<gene>
    <name evidence="2" type="ORF">SAMN05661093_11262</name>
</gene>
<accession>A0A1W2G0X9</accession>
<evidence type="ECO:0000313" key="3">
    <source>
        <dbReference type="Proteomes" id="UP000192674"/>
    </source>
</evidence>
<dbReference type="EMBL" id="FWXV01000035">
    <property type="protein sequence ID" value="SMD27652.1"/>
    <property type="molecule type" value="Genomic_DNA"/>
</dbReference>
<evidence type="ECO:0000313" key="2">
    <source>
        <dbReference type="EMBL" id="SMD27652.1"/>
    </source>
</evidence>
<protein>
    <submittedName>
        <fullName evidence="2">Uncharacterized protein</fullName>
    </submittedName>
</protein>
<feature type="coiled-coil region" evidence="1">
    <location>
        <begin position="20"/>
        <end position="54"/>
    </location>
</feature>
<evidence type="ECO:0000256" key="1">
    <source>
        <dbReference type="SAM" id="Coils"/>
    </source>
</evidence>
<proteinExistence type="predicted"/>
<dbReference type="Proteomes" id="UP000192674">
    <property type="component" value="Unassembled WGS sequence"/>
</dbReference>
<reference evidence="2 3" key="1">
    <citation type="submission" date="2017-04" db="EMBL/GenBank/DDBJ databases">
        <authorList>
            <person name="Afonso C.L."/>
            <person name="Miller P.J."/>
            <person name="Scott M.A."/>
            <person name="Spackman E."/>
            <person name="Goraichik I."/>
            <person name="Dimitrov K.M."/>
            <person name="Suarez D.L."/>
            <person name="Swayne D.E."/>
        </authorList>
    </citation>
    <scope>NUCLEOTIDE SEQUENCE [LARGE SCALE GENOMIC DNA]</scope>
    <source>
        <strain evidence="2 3">DSM 43828</strain>
    </source>
</reference>
<keyword evidence="3" id="KW-1185">Reference proteome</keyword>
<keyword evidence="1" id="KW-0175">Coiled coil</keyword>
<dbReference type="AlphaFoldDB" id="A0A1W2G0X9"/>
<sequence>MEDSATAEAPEPTSGTGDLVADLQERIGRHTQQLAEHARELHQLREDLDGLTQRLDSAS</sequence>
<dbReference type="RefSeq" id="WP_084435127.1">
    <property type="nucleotide sequence ID" value="NZ_FWXV01000035.1"/>
</dbReference>
<organism evidence="2 3">
    <name type="scientific">Kibdelosporangium aridum</name>
    <dbReference type="NCBI Taxonomy" id="2030"/>
    <lineage>
        <taxon>Bacteria</taxon>
        <taxon>Bacillati</taxon>
        <taxon>Actinomycetota</taxon>
        <taxon>Actinomycetes</taxon>
        <taxon>Pseudonocardiales</taxon>
        <taxon>Pseudonocardiaceae</taxon>
        <taxon>Kibdelosporangium</taxon>
    </lineage>
</organism>
<name>A0A1W2G0X9_KIBAR</name>